<sequence>MKLEDGMNFTAWRTDNKLGAPVIAPSGVSGQFDSHGVDSPFVFYHQGRYMMTYVGFDGLGYQTGLAESDDLIHWRTLGTILRRGEGNDWDRVGAAGTWLLKESDDISELPVLKKVEGKYWMVYHAYPGEGYETGPAEMGLAWSSDEELRVWHRLERPVFSWKDGAEWERGGLYKACLIEYEGIFYLFYNAKNANRSWREQTGVALSQDMVNWRRHEGNPILPIIPETWQSIFVSDPCIIKDGNRWLMFYFAYDGSHAQEGIAVSDNLLDWKRSEEPLLRHGAPGELDELHAHKPSIVRHEGVLYHFYCAVRPVRPEDRTLGDEYRTITVATSSRIE</sequence>
<gene>
    <name evidence="5" type="ORF">ACFPOF_18635</name>
</gene>
<dbReference type="Gene3D" id="2.115.10.20">
    <property type="entry name" value="Glycosyl hydrolase domain, family 43"/>
    <property type="match status" value="3"/>
</dbReference>
<dbReference type="EMBL" id="JBHSMI010000028">
    <property type="protein sequence ID" value="MFC5404760.1"/>
    <property type="molecule type" value="Genomic_DNA"/>
</dbReference>
<evidence type="ECO:0000256" key="1">
    <source>
        <dbReference type="ARBA" id="ARBA00009902"/>
    </source>
</evidence>
<accession>A0ABW0HWN5</accession>
<feature type="domain" description="Glycosyl hydrolase family 32 N-terminal" evidence="4">
    <location>
        <begin position="114"/>
        <end position="279"/>
    </location>
</feature>
<reference evidence="6" key="1">
    <citation type="journal article" date="2019" name="Int. J. Syst. Evol. Microbiol.">
        <title>The Global Catalogue of Microorganisms (GCM) 10K type strain sequencing project: providing services to taxonomists for standard genome sequencing and annotation.</title>
        <authorList>
            <consortium name="The Broad Institute Genomics Platform"/>
            <consortium name="The Broad Institute Genome Sequencing Center for Infectious Disease"/>
            <person name="Wu L."/>
            <person name="Ma J."/>
        </authorList>
    </citation>
    <scope>NUCLEOTIDE SEQUENCE [LARGE SCALE GENOMIC DNA]</scope>
    <source>
        <strain evidence="6">CGMCC 1.18575</strain>
    </source>
</reference>
<dbReference type="PANTHER" id="PTHR35279">
    <property type="match status" value="1"/>
</dbReference>
<dbReference type="SUPFAM" id="SSF75005">
    <property type="entry name" value="Arabinanase/levansucrase/invertase"/>
    <property type="match status" value="2"/>
</dbReference>
<dbReference type="InterPro" id="IPR023296">
    <property type="entry name" value="Glyco_hydro_beta-prop_sf"/>
</dbReference>
<protein>
    <recommendedName>
        <fullName evidence="4">Glycosyl hydrolase family 32 N-terminal domain-containing protein</fullName>
    </recommendedName>
</protein>
<keyword evidence="3" id="KW-0326">Glycosidase</keyword>
<dbReference type="InterPro" id="IPR013148">
    <property type="entry name" value="Glyco_hydro_32_N"/>
</dbReference>
<dbReference type="RefSeq" id="WP_378135341.1">
    <property type="nucleotide sequence ID" value="NZ_JBHSMI010000028.1"/>
</dbReference>
<evidence type="ECO:0000259" key="4">
    <source>
        <dbReference type="Pfam" id="PF00251"/>
    </source>
</evidence>
<evidence type="ECO:0000313" key="5">
    <source>
        <dbReference type="EMBL" id="MFC5404760.1"/>
    </source>
</evidence>
<dbReference type="Proteomes" id="UP001596113">
    <property type="component" value="Unassembled WGS sequence"/>
</dbReference>
<name>A0ABW0HWN5_9BACL</name>
<comment type="caution">
    <text evidence="5">The sequence shown here is derived from an EMBL/GenBank/DDBJ whole genome shotgun (WGS) entry which is preliminary data.</text>
</comment>
<comment type="similarity">
    <text evidence="1">Belongs to the glycosyl hydrolase 32 family.</text>
</comment>
<evidence type="ECO:0000256" key="2">
    <source>
        <dbReference type="ARBA" id="ARBA00022801"/>
    </source>
</evidence>
<organism evidence="5 6">
    <name type="scientific">Cohnella soli</name>
    <dbReference type="NCBI Taxonomy" id="425005"/>
    <lineage>
        <taxon>Bacteria</taxon>
        <taxon>Bacillati</taxon>
        <taxon>Bacillota</taxon>
        <taxon>Bacilli</taxon>
        <taxon>Bacillales</taxon>
        <taxon>Paenibacillaceae</taxon>
        <taxon>Cohnella</taxon>
    </lineage>
</organism>
<evidence type="ECO:0000256" key="3">
    <source>
        <dbReference type="ARBA" id="ARBA00023295"/>
    </source>
</evidence>
<dbReference type="Pfam" id="PF00251">
    <property type="entry name" value="Glyco_hydro_32N"/>
    <property type="match status" value="1"/>
</dbReference>
<keyword evidence="2" id="KW-0378">Hydrolase</keyword>
<proteinExistence type="inferred from homology"/>
<dbReference type="PANTHER" id="PTHR35279:SF1">
    <property type="entry name" value="ARABINANASE_LEVANSUCRASE_INVERTASE"/>
    <property type="match status" value="1"/>
</dbReference>
<keyword evidence="6" id="KW-1185">Reference proteome</keyword>
<evidence type="ECO:0000313" key="6">
    <source>
        <dbReference type="Proteomes" id="UP001596113"/>
    </source>
</evidence>